<accession>V3ZQT4</accession>
<dbReference type="OMA" id="EEYSWAV"/>
<dbReference type="GeneID" id="20247694"/>
<keyword evidence="2" id="KW-1185">Reference proteome</keyword>
<sequence>MADFEVPVVTSEDIDLTTARVALVVTGLQITKGIFKKAKPKNGTVDVVFGERSFEVTAEIKGKNGVPKIYKQTIKKLPGLIDKDACTVDYKKDQVILTLKKEEEGSWAVQLSQSGLEQSDD</sequence>
<dbReference type="CTD" id="20247694"/>
<evidence type="ECO:0008006" key="3">
    <source>
        <dbReference type="Google" id="ProtNLM"/>
    </source>
</evidence>
<protein>
    <recommendedName>
        <fullName evidence="3">CS domain-containing protein</fullName>
    </recommendedName>
</protein>
<dbReference type="SUPFAM" id="SSF49764">
    <property type="entry name" value="HSP20-like chaperones"/>
    <property type="match status" value="1"/>
</dbReference>
<reference evidence="1 2" key="1">
    <citation type="journal article" date="2013" name="Nature">
        <title>Insights into bilaterian evolution from three spiralian genomes.</title>
        <authorList>
            <person name="Simakov O."/>
            <person name="Marletaz F."/>
            <person name="Cho S.J."/>
            <person name="Edsinger-Gonzales E."/>
            <person name="Havlak P."/>
            <person name="Hellsten U."/>
            <person name="Kuo D.H."/>
            <person name="Larsson T."/>
            <person name="Lv J."/>
            <person name="Arendt D."/>
            <person name="Savage R."/>
            <person name="Osoegawa K."/>
            <person name="de Jong P."/>
            <person name="Grimwood J."/>
            <person name="Chapman J.A."/>
            <person name="Shapiro H."/>
            <person name="Aerts A."/>
            <person name="Otillar R.P."/>
            <person name="Terry A.Y."/>
            <person name="Boore J.L."/>
            <person name="Grigoriev I.V."/>
            <person name="Lindberg D.R."/>
            <person name="Seaver E.C."/>
            <person name="Weisblat D.A."/>
            <person name="Putnam N.H."/>
            <person name="Rokhsar D.S."/>
        </authorList>
    </citation>
    <scope>NUCLEOTIDE SEQUENCE [LARGE SCALE GENOMIC DNA]</scope>
</reference>
<dbReference type="InterPro" id="IPR008978">
    <property type="entry name" value="HSP20-like_chaperone"/>
</dbReference>
<dbReference type="OrthoDB" id="6067941at2759"/>
<gene>
    <name evidence="1" type="ORF">LOTGIDRAFT_228559</name>
</gene>
<organism evidence="1 2">
    <name type="scientific">Lottia gigantea</name>
    <name type="common">Giant owl limpet</name>
    <dbReference type="NCBI Taxonomy" id="225164"/>
    <lineage>
        <taxon>Eukaryota</taxon>
        <taxon>Metazoa</taxon>
        <taxon>Spiralia</taxon>
        <taxon>Lophotrochozoa</taxon>
        <taxon>Mollusca</taxon>
        <taxon>Gastropoda</taxon>
        <taxon>Patellogastropoda</taxon>
        <taxon>Lottioidea</taxon>
        <taxon>Lottiidae</taxon>
        <taxon>Lottia</taxon>
    </lineage>
</organism>
<dbReference type="Gene3D" id="2.60.40.790">
    <property type="match status" value="1"/>
</dbReference>
<evidence type="ECO:0000313" key="2">
    <source>
        <dbReference type="Proteomes" id="UP000030746"/>
    </source>
</evidence>
<dbReference type="KEGG" id="lgi:LOTGIDRAFT_228559"/>
<dbReference type="HOGENOM" id="CLU_2040716_0_0_1"/>
<name>V3ZQT4_LOTGI</name>
<evidence type="ECO:0000313" key="1">
    <source>
        <dbReference type="EMBL" id="ESO93783.1"/>
    </source>
</evidence>
<dbReference type="EMBL" id="KB201890">
    <property type="protein sequence ID" value="ESO93783.1"/>
    <property type="molecule type" value="Genomic_DNA"/>
</dbReference>
<dbReference type="AlphaFoldDB" id="V3ZQT4"/>
<dbReference type="Proteomes" id="UP000030746">
    <property type="component" value="Unassembled WGS sequence"/>
</dbReference>
<dbReference type="RefSeq" id="XP_009055409.1">
    <property type="nucleotide sequence ID" value="XM_009057161.1"/>
</dbReference>
<proteinExistence type="predicted"/>